<gene>
    <name evidence="2" type="ORF">SAMN05421856_101595</name>
</gene>
<feature type="transmembrane region" description="Helical" evidence="1">
    <location>
        <begin position="61"/>
        <end position="79"/>
    </location>
</feature>
<keyword evidence="1" id="KW-0812">Transmembrane</keyword>
<dbReference type="EMBL" id="FOBV01000001">
    <property type="protein sequence ID" value="SEM18218.1"/>
    <property type="molecule type" value="Genomic_DNA"/>
</dbReference>
<evidence type="ECO:0000313" key="3">
    <source>
        <dbReference type="Proteomes" id="UP000199450"/>
    </source>
</evidence>
<dbReference type="STRING" id="295069.SAMN05421856_101595"/>
<evidence type="ECO:0000256" key="1">
    <source>
        <dbReference type="SAM" id="Phobius"/>
    </source>
</evidence>
<keyword evidence="1" id="KW-0472">Membrane</keyword>
<keyword evidence="3" id="KW-1185">Reference proteome</keyword>
<name>A0A1H7WB22_9FLAO</name>
<dbReference type="Proteomes" id="UP000199450">
    <property type="component" value="Unassembled WGS sequence"/>
</dbReference>
<organism evidence="2 3">
    <name type="scientific">Chryseobacterium taichungense</name>
    <dbReference type="NCBI Taxonomy" id="295069"/>
    <lineage>
        <taxon>Bacteria</taxon>
        <taxon>Pseudomonadati</taxon>
        <taxon>Bacteroidota</taxon>
        <taxon>Flavobacteriia</taxon>
        <taxon>Flavobacteriales</taxon>
        <taxon>Weeksellaceae</taxon>
        <taxon>Chryseobacterium group</taxon>
        <taxon>Chryseobacterium</taxon>
    </lineage>
</organism>
<accession>A0A1H7WB22</accession>
<protein>
    <submittedName>
        <fullName evidence="2">Uncharacterized protein</fullName>
    </submittedName>
</protein>
<proteinExistence type="predicted"/>
<dbReference type="AlphaFoldDB" id="A0A1H7WB22"/>
<keyword evidence="1" id="KW-1133">Transmembrane helix</keyword>
<evidence type="ECO:0000313" key="2">
    <source>
        <dbReference type="EMBL" id="SEM18218.1"/>
    </source>
</evidence>
<sequence length="82" mass="10059">MNLNLEFSINEFIDYLKNLDHNKQKRMLFMIEAELTIFDDFDYNTNFGVYPNYQHMHLKKLYVLHITKIIIYCMLISLMEIF</sequence>
<reference evidence="3" key="1">
    <citation type="submission" date="2016-10" db="EMBL/GenBank/DDBJ databases">
        <authorList>
            <person name="Varghese N."/>
            <person name="Submissions S."/>
        </authorList>
    </citation>
    <scope>NUCLEOTIDE SEQUENCE [LARGE SCALE GENOMIC DNA]</scope>
    <source>
        <strain evidence="3">DSM 17453</strain>
    </source>
</reference>